<reference evidence="8 9" key="1">
    <citation type="submission" date="2023-12" db="EMBL/GenBank/DDBJ databases">
        <title>Sinomonas terricola sp. nov, isolated from litchi orchard soil in Guangdong, PR China.</title>
        <authorList>
            <person name="Jiaxin W."/>
            <person name="Yang Z."/>
            <person name="Honghui Z."/>
        </authorList>
    </citation>
    <scope>NUCLEOTIDE SEQUENCE [LARGE SCALE GENOMIC DNA]</scope>
    <source>
        <strain evidence="8 9">JGH33</strain>
    </source>
</reference>
<feature type="transmembrane region" description="Helical" evidence="6">
    <location>
        <begin position="59"/>
        <end position="79"/>
    </location>
</feature>
<keyword evidence="2" id="KW-0813">Transport</keyword>
<evidence type="ECO:0000256" key="4">
    <source>
        <dbReference type="ARBA" id="ARBA00022989"/>
    </source>
</evidence>
<feature type="transmembrane region" description="Helical" evidence="6">
    <location>
        <begin position="179"/>
        <end position="196"/>
    </location>
</feature>
<dbReference type="Pfam" id="PF00083">
    <property type="entry name" value="Sugar_tr"/>
    <property type="match status" value="1"/>
</dbReference>
<dbReference type="CDD" id="cd17316">
    <property type="entry name" value="MFS_SV2_like"/>
    <property type="match status" value="1"/>
</dbReference>
<sequence length="482" mass="51318">MTTDRSRSLLTRMDDMPVGRPHLKLALIGGLGLMFDGMDGSLVSYIMPIIRPLWHLDGAQTGLIGSSLLIGILIGSLSAGVLGDRIGRRRVMMYALALYAIASAIAAASQNWEFFFTMRVIAGIGIGAESAIIPTFIAEFIPKRRRGLFVGAVAGFFAFGYICAALIGTTLVAGLHDGWRISQLVTAVPILMLLWWRRTLPESPRWLLTRGRAAEATLIIDGLAEGKLVRAARGPVEALGDAAPSSGLRRPTLFRHADLWRHGNARRTAVLWLLWIAVTFSFYGFFTWIPSLLVGRGMPIASSFTLSLIMTIAQIPGYYSASYLNERFSRRVTIAAYLAGGAVSALLLSQAPSEAMVLVWGSCLSFFMNGCYAGLYAYTPEVYGTELRATGMGTASAVGRIGGIVAPILIGVAFSSLGFAGVFAMIMVVLGGAAVVVLALGISTRGRSLEDIAAGAAAVEPIGAVVREGTAEPEASVRRGRP</sequence>
<keyword evidence="4 6" id="KW-1133">Transmembrane helix</keyword>
<evidence type="ECO:0000256" key="5">
    <source>
        <dbReference type="ARBA" id="ARBA00023136"/>
    </source>
</evidence>
<feature type="transmembrane region" description="Helical" evidence="6">
    <location>
        <begin position="357"/>
        <end position="378"/>
    </location>
</feature>
<feature type="transmembrane region" description="Helical" evidence="6">
    <location>
        <begin position="390"/>
        <end position="414"/>
    </location>
</feature>
<accession>A0ABU5TBK2</accession>
<organism evidence="8 9">
    <name type="scientific">Sinomonas terricola</name>
    <dbReference type="NCBI Taxonomy" id="3110330"/>
    <lineage>
        <taxon>Bacteria</taxon>
        <taxon>Bacillati</taxon>
        <taxon>Actinomycetota</taxon>
        <taxon>Actinomycetes</taxon>
        <taxon>Micrococcales</taxon>
        <taxon>Micrococcaceae</taxon>
        <taxon>Sinomonas</taxon>
    </lineage>
</organism>
<feature type="domain" description="Major facilitator superfamily (MFS) profile" evidence="7">
    <location>
        <begin position="25"/>
        <end position="445"/>
    </location>
</feature>
<dbReference type="Proteomes" id="UP001304769">
    <property type="component" value="Unassembled WGS sequence"/>
</dbReference>
<dbReference type="PANTHER" id="PTHR23511:SF34">
    <property type="entry name" value="SYNAPTIC VESICLE GLYCOPROTEIN 2"/>
    <property type="match status" value="1"/>
</dbReference>
<feature type="transmembrane region" description="Helical" evidence="6">
    <location>
        <begin position="300"/>
        <end position="320"/>
    </location>
</feature>
<dbReference type="PROSITE" id="PS00217">
    <property type="entry name" value="SUGAR_TRANSPORT_2"/>
    <property type="match status" value="1"/>
</dbReference>
<comment type="subcellular location">
    <subcellularLocation>
        <location evidence="1">Cell membrane</location>
        <topology evidence="1">Multi-pass membrane protein</topology>
    </subcellularLocation>
</comment>
<protein>
    <submittedName>
        <fullName evidence="8">MFS transporter</fullName>
    </submittedName>
</protein>
<evidence type="ECO:0000313" key="9">
    <source>
        <dbReference type="Proteomes" id="UP001304769"/>
    </source>
</evidence>
<dbReference type="EMBL" id="JAYGGQ010000021">
    <property type="protein sequence ID" value="MEA5457059.1"/>
    <property type="molecule type" value="Genomic_DNA"/>
</dbReference>
<evidence type="ECO:0000259" key="7">
    <source>
        <dbReference type="PROSITE" id="PS50850"/>
    </source>
</evidence>
<name>A0ABU5TBK2_9MICC</name>
<keyword evidence="3 6" id="KW-0812">Transmembrane</keyword>
<evidence type="ECO:0000313" key="8">
    <source>
        <dbReference type="EMBL" id="MEA5457059.1"/>
    </source>
</evidence>
<dbReference type="InterPro" id="IPR005828">
    <property type="entry name" value="MFS_sugar_transport-like"/>
</dbReference>
<evidence type="ECO:0000256" key="1">
    <source>
        <dbReference type="ARBA" id="ARBA00004651"/>
    </source>
</evidence>
<keyword evidence="5 6" id="KW-0472">Membrane</keyword>
<dbReference type="InterPro" id="IPR020846">
    <property type="entry name" value="MFS_dom"/>
</dbReference>
<feature type="transmembrane region" description="Helical" evidence="6">
    <location>
        <begin position="148"/>
        <end position="173"/>
    </location>
</feature>
<dbReference type="InterPro" id="IPR036259">
    <property type="entry name" value="MFS_trans_sf"/>
</dbReference>
<feature type="transmembrane region" description="Helical" evidence="6">
    <location>
        <begin position="269"/>
        <end position="288"/>
    </location>
</feature>
<dbReference type="RefSeq" id="WP_323280971.1">
    <property type="nucleotide sequence ID" value="NZ_JAYGGQ010000021.1"/>
</dbReference>
<dbReference type="PANTHER" id="PTHR23511">
    <property type="entry name" value="SYNAPTIC VESICLE GLYCOPROTEIN 2"/>
    <property type="match status" value="1"/>
</dbReference>
<dbReference type="PROSITE" id="PS50850">
    <property type="entry name" value="MFS"/>
    <property type="match status" value="1"/>
</dbReference>
<evidence type="ECO:0000256" key="2">
    <source>
        <dbReference type="ARBA" id="ARBA00022448"/>
    </source>
</evidence>
<feature type="transmembrane region" description="Helical" evidence="6">
    <location>
        <begin position="91"/>
        <end position="108"/>
    </location>
</feature>
<comment type="caution">
    <text evidence="8">The sequence shown here is derived from an EMBL/GenBank/DDBJ whole genome shotgun (WGS) entry which is preliminary data.</text>
</comment>
<feature type="transmembrane region" description="Helical" evidence="6">
    <location>
        <begin position="332"/>
        <end position="351"/>
    </location>
</feature>
<dbReference type="Gene3D" id="1.20.1250.20">
    <property type="entry name" value="MFS general substrate transporter like domains"/>
    <property type="match status" value="1"/>
</dbReference>
<keyword evidence="9" id="KW-1185">Reference proteome</keyword>
<dbReference type="SUPFAM" id="SSF103473">
    <property type="entry name" value="MFS general substrate transporter"/>
    <property type="match status" value="1"/>
</dbReference>
<evidence type="ECO:0000256" key="6">
    <source>
        <dbReference type="SAM" id="Phobius"/>
    </source>
</evidence>
<proteinExistence type="predicted"/>
<feature type="transmembrane region" description="Helical" evidence="6">
    <location>
        <begin position="21"/>
        <end position="47"/>
    </location>
</feature>
<evidence type="ECO:0000256" key="3">
    <source>
        <dbReference type="ARBA" id="ARBA00022692"/>
    </source>
</evidence>
<feature type="transmembrane region" description="Helical" evidence="6">
    <location>
        <begin position="120"/>
        <end position="141"/>
    </location>
</feature>
<dbReference type="InterPro" id="IPR005829">
    <property type="entry name" value="Sugar_transporter_CS"/>
</dbReference>
<gene>
    <name evidence="8" type="ORF">SPF06_20230</name>
</gene>
<feature type="transmembrane region" description="Helical" evidence="6">
    <location>
        <begin position="420"/>
        <end position="442"/>
    </location>
</feature>